<feature type="chain" id="PRO_5045999490" description="Adhesin domain-containing protein" evidence="1">
    <location>
        <begin position="23"/>
        <end position="205"/>
    </location>
</feature>
<evidence type="ECO:0008006" key="4">
    <source>
        <dbReference type="Google" id="ProtNLM"/>
    </source>
</evidence>
<dbReference type="RefSeq" id="WP_016709599.1">
    <property type="nucleotide sequence ID" value="NZ_JAVIFY010000010.1"/>
</dbReference>
<name>A0ABU1BE67_PSEHA</name>
<dbReference type="EMBL" id="JAVIFY010000010">
    <property type="protein sequence ID" value="MDQ9092798.1"/>
    <property type="molecule type" value="Genomic_DNA"/>
</dbReference>
<reference evidence="2 3" key="1">
    <citation type="submission" date="2023-08" db="EMBL/GenBank/DDBJ databases">
        <title>Pseudoalteromonas haloplanktis LL1 genome.</title>
        <authorList>
            <person name="Wu S."/>
        </authorList>
    </citation>
    <scope>NUCLEOTIDE SEQUENCE [LARGE SCALE GENOMIC DNA]</scope>
    <source>
        <strain evidence="2 3">LL1</strain>
    </source>
</reference>
<keyword evidence="1" id="KW-0732">Signal</keyword>
<sequence>MNILSTISLAALLLTSSVTAHAEQKIERTFDVTANQALAINVPVGSLEFSTHQGNHVTVSIELKAKNDSWFSDDVALEDITLKHQQNNDTLSLSIENDEVQQNWQVSLPTSMAIDIELGVGDIELTDFANTANIDVGVGAVRISSALDDYQTITLDSGVGDTKVSGMKNDAKHSRKMVSSTSKYRGDGQYSINVEVGVGDIKVRH</sequence>
<comment type="caution">
    <text evidence="2">The sequence shown here is derived from an EMBL/GenBank/DDBJ whole genome shotgun (WGS) entry which is preliminary data.</text>
</comment>
<feature type="signal peptide" evidence="1">
    <location>
        <begin position="1"/>
        <end position="22"/>
    </location>
</feature>
<keyword evidence="3" id="KW-1185">Reference proteome</keyword>
<protein>
    <recommendedName>
        <fullName evidence="4">Adhesin domain-containing protein</fullName>
    </recommendedName>
</protein>
<accession>A0ABU1BE67</accession>
<dbReference type="Proteomes" id="UP001226574">
    <property type="component" value="Unassembled WGS sequence"/>
</dbReference>
<evidence type="ECO:0000313" key="2">
    <source>
        <dbReference type="EMBL" id="MDQ9092798.1"/>
    </source>
</evidence>
<evidence type="ECO:0000256" key="1">
    <source>
        <dbReference type="SAM" id="SignalP"/>
    </source>
</evidence>
<gene>
    <name evidence="2" type="ORF">RC083_14475</name>
</gene>
<proteinExistence type="predicted"/>
<evidence type="ECO:0000313" key="3">
    <source>
        <dbReference type="Proteomes" id="UP001226574"/>
    </source>
</evidence>
<organism evidence="2 3">
    <name type="scientific">Pseudoalteromonas haloplanktis</name>
    <name type="common">Alteromonas haloplanktis</name>
    <dbReference type="NCBI Taxonomy" id="228"/>
    <lineage>
        <taxon>Bacteria</taxon>
        <taxon>Pseudomonadati</taxon>
        <taxon>Pseudomonadota</taxon>
        <taxon>Gammaproteobacteria</taxon>
        <taxon>Alteromonadales</taxon>
        <taxon>Pseudoalteromonadaceae</taxon>
        <taxon>Pseudoalteromonas</taxon>
    </lineage>
</organism>